<dbReference type="RefSeq" id="WP_254420810.1">
    <property type="nucleotide sequence ID" value="NZ_BAAAJB010000021.1"/>
</dbReference>
<reference evidence="1" key="1">
    <citation type="submission" date="2022-06" db="EMBL/GenBank/DDBJ databases">
        <authorList>
            <person name="Ping M."/>
        </authorList>
    </citation>
    <scope>NUCLEOTIDE SEQUENCE</scope>
    <source>
        <strain evidence="1">JCM11759T</strain>
    </source>
</reference>
<gene>
    <name evidence="1" type="ORF">NE857_10425</name>
</gene>
<evidence type="ECO:0000313" key="2">
    <source>
        <dbReference type="Proteomes" id="UP001055940"/>
    </source>
</evidence>
<protein>
    <submittedName>
        <fullName evidence="1">DUF1850 domain-containing protein</fullName>
    </submittedName>
</protein>
<name>A0ABY5DFP5_9ACTN</name>
<sequence>MLVLLMLTVLLSDSAGPGPAWFGARGHETGDVLLSLPVELGQRVELVHTHSVHRRPVHEVYSVSVSDGLLMEEIRFDAHGANLPSGPETIGGVTTTFERVGSGYRADHHGRPLGTVRMVVGSGDVDHRLVVADKEIRLLDLAEPGTRIELYTWTHLRDPGE</sequence>
<dbReference type="Pfam" id="PF08905">
    <property type="entry name" value="DUF1850"/>
    <property type="match status" value="1"/>
</dbReference>
<dbReference type="EMBL" id="CP099837">
    <property type="protein sequence ID" value="USY21983.1"/>
    <property type="molecule type" value="Genomic_DNA"/>
</dbReference>
<dbReference type="Proteomes" id="UP001055940">
    <property type="component" value="Chromosome"/>
</dbReference>
<accession>A0ABY5DFP5</accession>
<keyword evidence="2" id="KW-1185">Reference proteome</keyword>
<evidence type="ECO:0000313" key="1">
    <source>
        <dbReference type="EMBL" id="USY21983.1"/>
    </source>
</evidence>
<proteinExistence type="predicted"/>
<dbReference type="InterPro" id="IPR015001">
    <property type="entry name" value="DUF1850"/>
</dbReference>
<organism evidence="1 2">
    <name type="scientific">Nocardiopsis exhalans</name>
    <dbReference type="NCBI Taxonomy" id="163604"/>
    <lineage>
        <taxon>Bacteria</taxon>
        <taxon>Bacillati</taxon>
        <taxon>Actinomycetota</taxon>
        <taxon>Actinomycetes</taxon>
        <taxon>Streptosporangiales</taxon>
        <taxon>Nocardiopsidaceae</taxon>
        <taxon>Nocardiopsis</taxon>
    </lineage>
</organism>